<keyword evidence="4" id="KW-1185">Reference proteome</keyword>
<dbReference type="AlphaFoldDB" id="A0A7J6UR46"/>
<dbReference type="Gene3D" id="1.10.630.10">
    <property type="entry name" value="Cytochrome P450"/>
    <property type="match status" value="1"/>
</dbReference>
<dbReference type="Pfam" id="PF00067">
    <property type="entry name" value="p450"/>
    <property type="match status" value="1"/>
</dbReference>
<dbReference type="EMBL" id="JABWDY010044635">
    <property type="protein sequence ID" value="KAF5174996.1"/>
    <property type="molecule type" value="Genomic_DNA"/>
</dbReference>
<dbReference type="InterPro" id="IPR036396">
    <property type="entry name" value="Cyt_P450_sf"/>
</dbReference>
<comment type="caution">
    <text evidence="3">The sequence shown here is derived from an EMBL/GenBank/DDBJ whole genome shotgun (WGS) entry which is preliminary data.</text>
</comment>
<organism evidence="3 4">
    <name type="scientific">Thalictrum thalictroides</name>
    <name type="common">Rue-anemone</name>
    <name type="synonym">Anemone thalictroides</name>
    <dbReference type="NCBI Taxonomy" id="46969"/>
    <lineage>
        <taxon>Eukaryota</taxon>
        <taxon>Viridiplantae</taxon>
        <taxon>Streptophyta</taxon>
        <taxon>Embryophyta</taxon>
        <taxon>Tracheophyta</taxon>
        <taxon>Spermatophyta</taxon>
        <taxon>Magnoliopsida</taxon>
        <taxon>Ranunculales</taxon>
        <taxon>Ranunculaceae</taxon>
        <taxon>Thalictroideae</taxon>
        <taxon>Thalictrum</taxon>
    </lineage>
</organism>
<keyword evidence="1" id="KW-0479">Metal-binding</keyword>
<sequence length="233" mass="26219">MGFQSEKFNLCLKLLAATFRNTFRANCEVVVGVLRPEIKDSRDSPIPSNPDHGSRFKFSFDIGILTIFGHLDTYYKEALKKNYCKVDKGYNSFPNTIPGTLYNKAVLARKRISQLLSEIINDIREKRLDKKDLLGCLMKYKDEKGQVLTDNQIADNIIGVLFAAQDKTASALTWMLKFSHYNSNLLEAVKGPVVFGLAELEFTPNEIIAKTQSESAGWLISGLLTIGLDMWNV</sequence>
<dbReference type="GO" id="GO:0044550">
    <property type="term" value="P:secondary metabolite biosynthetic process"/>
    <property type="evidence" value="ECO:0007669"/>
    <property type="project" value="UniProtKB-ARBA"/>
</dbReference>
<dbReference type="SUPFAM" id="SSF48264">
    <property type="entry name" value="Cytochrome P450"/>
    <property type="match status" value="1"/>
</dbReference>
<evidence type="ECO:0000313" key="3">
    <source>
        <dbReference type="EMBL" id="KAF5174996.1"/>
    </source>
</evidence>
<evidence type="ECO:0000256" key="2">
    <source>
        <dbReference type="ARBA" id="ARBA00023004"/>
    </source>
</evidence>
<evidence type="ECO:0000256" key="1">
    <source>
        <dbReference type="ARBA" id="ARBA00022723"/>
    </source>
</evidence>
<gene>
    <name evidence="3" type="ORF">FRX31_035419</name>
</gene>
<dbReference type="PANTHER" id="PTHR24286">
    <property type="entry name" value="CYTOCHROME P450 26"/>
    <property type="match status" value="1"/>
</dbReference>
<dbReference type="PANTHER" id="PTHR24286:SF375">
    <property type="entry name" value="ABSCISIC ACID 8'-HYDROXYLASE 4-LIKE"/>
    <property type="match status" value="1"/>
</dbReference>
<dbReference type="GO" id="GO:0016125">
    <property type="term" value="P:sterol metabolic process"/>
    <property type="evidence" value="ECO:0007669"/>
    <property type="project" value="TreeGrafter"/>
</dbReference>
<dbReference type="OrthoDB" id="1372046at2759"/>
<dbReference type="Proteomes" id="UP000554482">
    <property type="component" value="Unassembled WGS sequence"/>
</dbReference>
<dbReference type="GO" id="GO:0005506">
    <property type="term" value="F:iron ion binding"/>
    <property type="evidence" value="ECO:0007669"/>
    <property type="project" value="InterPro"/>
</dbReference>
<dbReference type="InterPro" id="IPR001128">
    <property type="entry name" value="Cyt_P450"/>
</dbReference>
<dbReference type="GO" id="GO:0020037">
    <property type="term" value="F:heme binding"/>
    <property type="evidence" value="ECO:0007669"/>
    <property type="project" value="InterPro"/>
</dbReference>
<proteinExistence type="predicted"/>
<keyword evidence="2" id="KW-0408">Iron</keyword>
<protein>
    <submittedName>
        <fullName evidence="3">Abscisic acid 8'-hydroxylase</fullName>
    </submittedName>
</protein>
<name>A0A7J6UR46_THATH</name>
<feature type="non-terminal residue" evidence="3">
    <location>
        <position position="1"/>
    </location>
</feature>
<evidence type="ECO:0000313" key="4">
    <source>
        <dbReference type="Proteomes" id="UP000554482"/>
    </source>
</evidence>
<accession>A0A7J6UR46</accession>
<dbReference type="GO" id="GO:0010295">
    <property type="term" value="F:(+)-abscisic acid 8'-hydroxylase activity"/>
    <property type="evidence" value="ECO:0007669"/>
    <property type="project" value="TreeGrafter"/>
</dbReference>
<reference evidence="3 4" key="1">
    <citation type="submission" date="2020-06" db="EMBL/GenBank/DDBJ databases">
        <title>Transcriptomic and genomic resources for Thalictrum thalictroides and T. hernandezii: Facilitating candidate gene discovery in an emerging model plant lineage.</title>
        <authorList>
            <person name="Arias T."/>
            <person name="Riano-Pachon D.M."/>
            <person name="Di Stilio V.S."/>
        </authorList>
    </citation>
    <scope>NUCLEOTIDE SEQUENCE [LARGE SCALE GENOMIC DNA]</scope>
    <source>
        <strain evidence="4">cv. WT478/WT964</strain>
        <tissue evidence="3">Leaves</tissue>
    </source>
</reference>